<dbReference type="AlphaFoldDB" id="A0A1G9Q4D1"/>
<evidence type="ECO:0008006" key="3">
    <source>
        <dbReference type="Google" id="ProtNLM"/>
    </source>
</evidence>
<sequence length="143" mass="15205">MSEGFFKKLFTPAKFAITGDGGVSLTLTRSGSRYSITTPGGEEIATAKAGNAIFRHKMGSTINGAPCGIEFSTSQLTARLTLGAQPAATLRRQWDGVLKEFGCPHRCTLGFEPHTDERLRGAIIGIAVAIDMMILAERQASSS</sequence>
<reference evidence="2" key="1">
    <citation type="submission" date="2016-10" db="EMBL/GenBank/DDBJ databases">
        <authorList>
            <person name="Varghese N."/>
            <person name="Submissions S."/>
        </authorList>
    </citation>
    <scope>NUCLEOTIDE SEQUENCE [LARGE SCALE GENOMIC DNA]</scope>
    <source>
        <strain evidence="2">DSM 20632</strain>
    </source>
</reference>
<dbReference type="EMBL" id="LT629700">
    <property type="protein sequence ID" value="SDM05870.1"/>
    <property type="molecule type" value="Genomic_DNA"/>
</dbReference>
<evidence type="ECO:0000313" key="2">
    <source>
        <dbReference type="Proteomes" id="UP000199350"/>
    </source>
</evidence>
<gene>
    <name evidence="1" type="ORF">SAMN04488535_1751</name>
</gene>
<protein>
    <recommendedName>
        <fullName evidence="3">Scramblase</fullName>
    </recommendedName>
</protein>
<proteinExistence type="predicted"/>
<evidence type="ECO:0000313" key="1">
    <source>
        <dbReference type="EMBL" id="SDM05870.1"/>
    </source>
</evidence>
<organism evidence="1 2">
    <name type="scientific">Corynebacterium mycetoides</name>
    <dbReference type="NCBI Taxonomy" id="38302"/>
    <lineage>
        <taxon>Bacteria</taxon>
        <taxon>Bacillati</taxon>
        <taxon>Actinomycetota</taxon>
        <taxon>Actinomycetes</taxon>
        <taxon>Mycobacteriales</taxon>
        <taxon>Corynebacteriaceae</taxon>
        <taxon>Corynebacterium</taxon>
    </lineage>
</organism>
<dbReference type="RefSeq" id="WP_092151311.1">
    <property type="nucleotide sequence ID" value="NZ_LT629700.1"/>
</dbReference>
<keyword evidence="2" id="KW-1185">Reference proteome</keyword>
<dbReference type="Proteomes" id="UP000199350">
    <property type="component" value="Chromosome I"/>
</dbReference>
<dbReference type="OrthoDB" id="4412702at2"/>
<accession>A0A1G9Q4D1</accession>
<name>A0A1G9Q4D1_9CORY</name>